<gene>
    <name evidence="3" type="ORF">D9619_009318</name>
</gene>
<organism evidence="3 4">
    <name type="scientific">Psilocybe cf. subviscida</name>
    <dbReference type="NCBI Taxonomy" id="2480587"/>
    <lineage>
        <taxon>Eukaryota</taxon>
        <taxon>Fungi</taxon>
        <taxon>Dikarya</taxon>
        <taxon>Basidiomycota</taxon>
        <taxon>Agaricomycotina</taxon>
        <taxon>Agaricomycetes</taxon>
        <taxon>Agaricomycetidae</taxon>
        <taxon>Agaricales</taxon>
        <taxon>Agaricineae</taxon>
        <taxon>Strophariaceae</taxon>
        <taxon>Psilocybe</taxon>
    </lineage>
</organism>
<dbReference type="AlphaFoldDB" id="A0A8H5BUF3"/>
<accession>A0A8H5BUF3</accession>
<evidence type="ECO:0000313" key="3">
    <source>
        <dbReference type="EMBL" id="KAF5329236.1"/>
    </source>
</evidence>
<reference evidence="3 4" key="1">
    <citation type="journal article" date="2020" name="ISME J.">
        <title>Uncovering the hidden diversity of litter-decomposition mechanisms in mushroom-forming fungi.</title>
        <authorList>
            <person name="Floudas D."/>
            <person name="Bentzer J."/>
            <person name="Ahren D."/>
            <person name="Johansson T."/>
            <person name="Persson P."/>
            <person name="Tunlid A."/>
        </authorList>
    </citation>
    <scope>NUCLEOTIDE SEQUENCE [LARGE SCALE GENOMIC DNA]</scope>
    <source>
        <strain evidence="3 4">CBS 101986</strain>
    </source>
</reference>
<keyword evidence="2" id="KW-0472">Membrane</keyword>
<name>A0A8H5BUF3_9AGAR</name>
<proteinExistence type="predicted"/>
<feature type="compositionally biased region" description="Basic and acidic residues" evidence="1">
    <location>
        <begin position="132"/>
        <end position="144"/>
    </location>
</feature>
<keyword evidence="2" id="KW-1133">Transmembrane helix</keyword>
<evidence type="ECO:0000313" key="4">
    <source>
        <dbReference type="Proteomes" id="UP000567179"/>
    </source>
</evidence>
<comment type="caution">
    <text evidence="3">The sequence shown here is derived from an EMBL/GenBank/DDBJ whole genome shotgun (WGS) entry which is preliminary data.</text>
</comment>
<feature type="region of interest" description="Disordered" evidence="1">
    <location>
        <begin position="115"/>
        <end position="241"/>
    </location>
</feature>
<dbReference type="Proteomes" id="UP000567179">
    <property type="component" value="Unassembled WGS sequence"/>
</dbReference>
<feature type="transmembrane region" description="Helical" evidence="2">
    <location>
        <begin position="34"/>
        <end position="52"/>
    </location>
</feature>
<sequence>MAVLARRSFLDFAELAARRPDEDNEKHGVSTKMVLEYALVTLAILLGVYIVFRRIRGLKPANQTYWQFFVQVGGRKRGVHYIPRNPTFNRTPGTLNPDGGLAILPAAYQGYSTRRTQAQDVDANGRRIGGAEVDHDGALDDKDILPAYDIHGGPPKYFEPLPGGDTPSSVEPLSRPAANGASNREAEDYVNRPPSFASSHVGDVSAIGASPSPSRLPSSDPAPPPDAMRPTTDTQTTELSS</sequence>
<evidence type="ECO:0000256" key="1">
    <source>
        <dbReference type="SAM" id="MobiDB-lite"/>
    </source>
</evidence>
<evidence type="ECO:0000256" key="2">
    <source>
        <dbReference type="SAM" id="Phobius"/>
    </source>
</evidence>
<dbReference type="OrthoDB" id="2974599at2759"/>
<feature type="compositionally biased region" description="Low complexity" evidence="1">
    <location>
        <begin position="209"/>
        <end position="219"/>
    </location>
</feature>
<dbReference type="EMBL" id="JAACJJ010000002">
    <property type="protein sequence ID" value="KAF5329236.1"/>
    <property type="molecule type" value="Genomic_DNA"/>
</dbReference>
<protein>
    <submittedName>
        <fullName evidence="3">Uncharacterized protein</fullName>
    </submittedName>
</protein>
<keyword evidence="2" id="KW-0812">Transmembrane</keyword>
<keyword evidence="4" id="KW-1185">Reference proteome</keyword>